<dbReference type="Pfam" id="PF12937">
    <property type="entry name" value="F-box-like"/>
    <property type="match status" value="1"/>
</dbReference>
<evidence type="ECO:0000313" key="2">
    <source>
        <dbReference type="EMBL" id="CAI2168552.1"/>
    </source>
</evidence>
<sequence>MQHQRYDLALHSIFNYVKPQELFNCALVSVEWNQYATLKLWRYPKFGNDSKTSFQSFQSFLDILLNTAREQARLCVFIIDVNKIQESLYETVNENWLGIVVSRCPNLRELIIRNISFLSTIHIRNLCNMKVHNFVEILDLTGAKDITESTMKALIQNLPELKSIILDNCSGVTDGSISQITYFCHNLEYVNIANSRSSLTDVGIYALAKFGKQKLKGIELTASMKVTCDAIIAMSSHCTKLVSINFSNCALITIQGLEKIVASNKNTLKQLIIHNMRSIPSFTYPFFDLLANHCPQLMKLSFSFTAITDIKIELLNDIFDKFKTLKDLILYDVPENVSENTPNFSLWRLIEQCKSLKEVTIYRTSYESDFILGGYARVLGGINQQAVDEFNVFHPGIKVNLLLLEE</sequence>
<evidence type="ECO:0000313" key="3">
    <source>
        <dbReference type="Proteomes" id="UP001153678"/>
    </source>
</evidence>
<name>A0A9W4SGC4_9GLOM</name>
<organism evidence="2 3">
    <name type="scientific">Funneliformis geosporum</name>
    <dbReference type="NCBI Taxonomy" id="1117311"/>
    <lineage>
        <taxon>Eukaryota</taxon>
        <taxon>Fungi</taxon>
        <taxon>Fungi incertae sedis</taxon>
        <taxon>Mucoromycota</taxon>
        <taxon>Glomeromycotina</taxon>
        <taxon>Glomeromycetes</taxon>
        <taxon>Glomerales</taxon>
        <taxon>Glomeraceae</taxon>
        <taxon>Funneliformis</taxon>
    </lineage>
</organism>
<dbReference type="EMBL" id="CAMKVN010000499">
    <property type="protein sequence ID" value="CAI2168552.1"/>
    <property type="molecule type" value="Genomic_DNA"/>
</dbReference>
<dbReference type="Proteomes" id="UP001153678">
    <property type="component" value="Unassembled WGS sequence"/>
</dbReference>
<accession>A0A9W4SGC4</accession>
<keyword evidence="3" id="KW-1185">Reference proteome</keyword>
<comment type="caution">
    <text evidence="2">The sequence shown here is derived from an EMBL/GenBank/DDBJ whole genome shotgun (WGS) entry which is preliminary data.</text>
</comment>
<reference evidence="2" key="1">
    <citation type="submission" date="2022-08" db="EMBL/GenBank/DDBJ databases">
        <authorList>
            <person name="Kallberg Y."/>
            <person name="Tangrot J."/>
            <person name="Rosling A."/>
        </authorList>
    </citation>
    <scope>NUCLEOTIDE SEQUENCE</scope>
    <source>
        <strain evidence="2">Wild A</strain>
    </source>
</reference>
<dbReference type="OrthoDB" id="10257471at2759"/>
<evidence type="ECO:0000259" key="1">
    <source>
        <dbReference type="Pfam" id="PF12937"/>
    </source>
</evidence>
<dbReference type="InterPro" id="IPR001810">
    <property type="entry name" value="F-box_dom"/>
</dbReference>
<dbReference type="SUPFAM" id="SSF52047">
    <property type="entry name" value="RNI-like"/>
    <property type="match status" value="1"/>
</dbReference>
<gene>
    <name evidence="2" type="ORF">FWILDA_LOCUS3638</name>
</gene>
<dbReference type="SMART" id="SM00367">
    <property type="entry name" value="LRR_CC"/>
    <property type="match status" value="5"/>
</dbReference>
<dbReference type="InterPro" id="IPR032675">
    <property type="entry name" value="LRR_dom_sf"/>
</dbReference>
<dbReference type="InterPro" id="IPR006553">
    <property type="entry name" value="Leu-rich_rpt_Cys-con_subtyp"/>
</dbReference>
<dbReference type="GO" id="GO:0019005">
    <property type="term" value="C:SCF ubiquitin ligase complex"/>
    <property type="evidence" value="ECO:0007669"/>
    <property type="project" value="TreeGrafter"/>
</dbReference>
<dbReference type="GO" id="GO:0031146">
    <property type="term" value="P:SCF-dependent proteasomal ubiquitin-dependent protein catabolic process"/>
    <property type="evidence" value="ECO:0007669"/>
    <property type="project" value="TreeGrafter"/>
</dbReference>
<proteinExistence type="predicted"/>
<feature type="domain" description="F-box" evidence="1">
    <location>
        <begin position="10"/>
        <end position="44"/>
    </location>
</feature>
<protein>
    <submittedName>
        <fullName evidence="2">17674_t:CDS:1</fullName>
    </submittedName>
</protein>
<dbReference type="Gene3D" id="3.80.10.10">
    <property type="entry name" value="Ribonuclease Inhibitor"/>
    <property type="match status" value="2"/>
</dbReference>
<dbReference type="PANTHER" id="PTHR13318">
    <property type="entry name" value="PARTNER OF PAIRED, ISOFORM B-RELATED"/>
    <property type="match status" value="1"/>
</dbReference>
<dbReference type="AlphaFoldDB" id="A0A9W4SGC4"/>